<keyword evidence="1" id="KW-1133">Transmembrane helix</keyword>
<keyword evidence="1" id="KW-0472">Membrane</keyword>
<gene>
    <name evidence="2" type="ORF">S03H2_50726</name>
</gene>
<name>X1JD38_9ZZZZ</name>
<comment type="caution">
    <text evidence="2">The sequence shown here is derived from an EMBL/GenBank/DDBJ whole genome shotgun (WGS) entry which is preliminary data.</text>
</comment>
<keyword evidence="1" id="KW-0812">Transmembrane</keyword>
<reference evidence="2" key="1">
    <citation type="journal article" date="2014" name="Front. Microbiol.">
        <title>High frequency of phylogenetically diverse reductive dehalogenase-homologous genes in deep subseafloor sedimentary metagenomes.</title>
        <authorList>
            <person name="Kawai M."/>
            <person name="Futagami T."/>
            <person name="Toyoda A."/>
            <person name="Takaki Y."/>
            <person name="Nishi S."/>
            <person name="Hori S."/>
            <person name="Arai W."/>
            <person name="Tsubouchi T."/>
            <person name="Morono Y."/>
            <person name="Uchiyama I."/>
            <person name="Ito T."/>
            <person name="Fujiyama A."/>
            <person name="Inagaki F."/>
            <person name="Takami H."/>
        </authorList>
    </citation>
    <scope>NUCLEOTIDE SEQUENCE</scope>
    <source>
        <strain evidence="2">Expedition CK06-06</strain>
    </source>
</reference>
<dbReference type="AlphaFoldDB" id="X1JD38"/>
<protein>
    <submittedName>
        <fullName evidence="2">Uncharacterized protein</fullName>
    </submittedName>
</protein>
<sequence length="50" mass="5134">MAWISFTFLDLGYAITGGVITNLGEALVALGSMLSMLGPLGALIPILVVL</sequence>
<proteinExistence type="predicted"/>
<feature type="non-terminal residue" evidence="2">
    <location>
        <position position="50"/>
    </location>
</feature>
<feature type="transmembrane region" description="Helical" evidence="1">
    <location>
        <begin position="30"/>
        <end position="49"/>
    </location>
</feature>
<dbReference type="EMBL" id="BARU01032143">
    <property type="protein sequence ID" value="GAH67673.1"/>
    <property type="molecule type" value="Genomic_DNA"/>
</dbReference>
<evidence type="ECO:0000256" key="1">
    <source>
        <dbReference type="SAM" id="Phobius"/>
    </source>
</evidence>
<evidence type="ECO:0000313" key="2">
    <source>
        <dbReference type="EMBL" id="GAH67673.1"/>
    </source>
</evidence>
<accession>X1JD38</accession>
<organism evidence="2">
    <name type="scientific">marine sediment metagenome</name>
    <dbReference type="NCBI Taxonomy" id="412755"/>
    <lineage>
        <taxon>unclassified sequences</taxon>
        <taxon>metagenomes</taxon>
        <taxon>ecological metagenomes</taxon>
    </lineage>
</organism>